<evidence type="ECO:0000313" key="2">
    <source>
        <dbReference type="Proteomes" id="UP000660885"/>
    </source>
</evidence>
<gene>
    <name evidence="1" type="ORF">JMJ56_30640</name>
</gene>
<reference evidence="1 2" key="1">
    <citation type="submission" date="2021-01" db="EMBL/GenBank/DDBJ databases">
        <title>Belnapia mucosa sp. nov. and Belnapia arida sp. nov., isolated from the Tabernas Desert (Almeria, Spain).</title>
        <authorList>
            <person name="Molina-Menor E."/>
            <person name="Vidal-Verdu A."/>
            <person name="Calonge A."/>
            <person name="Satari L."/>
            <person name="Pereto J."/>
            <person name="Porcar M."/>
        </authorList>
    </citation>
    <scope>NUCLEOTIDE SEQUENCE [LARGE SCALE GENOMIC DNA]</scope>
    <source>
        <strain evidence="1 2">T18</strain>
    </source>
</reference>
<evidence type="ECO:0000313" key="1">
    <source>
        <dbReference type="EMBL" id="MBL6082335.1"/>
    </source>
</evidence>
<keyword evidence="2" id="KW-1185">Reference proteome</keyword>
<accession>A0ABS1UCU3</accession>
<evidence type="ECO:0008006" key="3">
    <source>
        <dbReference type="Google" id="ProtNLM"/>
    </source>
</evidence>
<dbReference type="RefSeq" id="WP_202835550.1">
    <property type="nucleotide sequence ID" value="NZ_JAETWB010000061.1"/>
</dbReference>
<dbReference type="EMBL" id="JAETWB010000061">
    <property type="protein sequence ID" value="MBL6082335.1"/>
    <property type="molecule type" value="Genomic_DNA"/>
</dbReference>
<name>A0ABS1UCU3_9PROT</name>
<sequence length="87" mass="9938">MKPLTAEERRTQTVGWLKIIRLRVAIGRELDDRGVKTPLEVGEALGLEAAEAQVLLTSKQWRDSDLERLRILAKRLGVAVSEEESWW</sequence>
<protein>
    <recommendedName>
        <fullName evidence="3">XRE family transcriptional regulator</fullName>
    </recommendedName>
</protein>
<proteinExistence type="predicted"/>
<dbReference type="Proteomes" id="UP000660885">
    <property type="component" value="Unassembled WGS sequence"/>
</dbReference>
<comment type="caution">
    <text evidence="1">The sequence shown here is derived from an EMBL/GenBank/DDBJ whole genome shotgun (WGS) entry which is preliminary data.</text>
</comment>
<organism evidence="1 2">
    <name type="scientific">Belnapia arida</name>
    <dbReference type="NCBI Taxonomy" id="2804533"/>
    <lineage>
        <taxon>Bacteria</taxon>
        <taxon>Pseudomonadati</taxon>
        <taxon>Pseudomonadota</taxon>
        <taxon>Alphaproteobacteria</taxon>
        <taxon>Acetobacterales</taxon>
        <taxon>Roseomonadaceae</taxon>
        <taxon>Belnapia</taxon>
    </lineage>
</organism>